<reference evidence="2 4" key="2">
    <citation type="journal article" date="2018" name="Elife">
        <title>Functional genomics of lipid metabolism in the oleaginous yeast Rhodosporidium toruloides.</title>
        <authorList>
            <person name="Coradetti S.T."/>
            <person name="Pinel D."/>
            <person name="Geiselman G."/>
            <person name="Ito M."/>
            <person name="Mondo S."/>
            <person name="Reilly M.C."/>
            <person name="Cheng Y.F."/>
            <person name="Bauer S."/>
            <person name="Grigoriev I."/>
            <person name="Gladden J.M."/>
            <person name="Simmons B.A."/>
            <person name="Brem R."/>
            <person name="Arkin A.P."/>
            <person name="Skerker J.M."/>
        </authorList>
    </citation>
    <scope>NUCLEOTIDE SEQUENCE [LARGE SCALE GENOMIC DNA]</scope>
    <source>
        <strain evidence="2 4">NBRC 0880</strain>
    </source>
</reference>
<keyword evidence="3" id="KW-1185">Reference proteome</keyword>
<organism evidence="1 3">
    <name type="scientific">Rhodotorula toruloides</name>
    <name type="common">Yeast</name>
    <name type="synonym">Rhodosporidium toruloides</name>
    <dbReference type="NCBI Taxonomy" id="5286"/>
    <lineage>
        <taxon>Eukaryota</taxon>
        <taxon>Fungi</taxon>
        <taxon>Dikarya</taxon>
        <taxon>Basidiomycota</taxon>
        <taxon>Pucciniomycotina</taxon>
        <taxon>Microbotryomycetes</taxon>
        <taxon>Sporidiobolales</taxon>
        <taxon>Sporidiobolaceae</taxon>
        <taxon>Rhodotorula</taxon>
    </lineage>
</organism>
<gene>
    <name evidence="1" type="primary">FGENESH: predicted gene_7.66</name>
    <name evidence="2" type="ORF">AAT19DRAFT_15173</name>
    <name evidence="1" type="ORF">BN2166_0036810</name>
</gene>
<sequence>MVPSLPLETWEQIITNETRRKADLARCCLINRQIGTLARAKLYRDVVIQYTRDFYHGSSPTPRQRLVHTLRRRDSAGPSPSPTLLIRKLRPEEGLLSELICRCPNVRTLELEYCSDSLLTTLAAMDDVLLLEHLELVWSYEAWLLLRRQPRLGSLTLWFGDLGWTTTPYPHEIGPAPFHLDTLKLVGRSVAIPRTHFRLLTQASTSALRFLRVTIPAYEPPDDEDNDPDGSGFVWDFSQLKGLSHLWMDYEYSFLDLKYLRTVTSCPWISPGLRSKTSSKSASRLDLSPLRTWQPLVKPDASLSLTSYSSLQILAYAIRQDCFLKTDDRGSAKAFVRWCSQHAYSAVEFDDSYEYII</sequence>
<name>A0A0K3CH21_RHOTO</name>
<protein>
    <submittedName>
        <fullName evidence="1 2">Proteophosphoglycan ppg4</fullName>
    </submittedName>
</protein>
<proteinExistence type="predicted"/>
<evidence type="ECO:0000313" key="3">
    <source>
        <dbReference type="Proteomes" id="UP000199069"/>
    </source>
</evidence>
<dbReference type="EMBL" id="CWKI01000007">
    <property type="protein sequence ID" value="CTR07820.1"/>
    <property type="molecule type" value="Genomic_DNA"/>
</dbReference>
<dbReference type="AlphaFoldDB" id="A0A0K3CH21"/>
<accession>A0A0K3CH21</accession>
<dbReference type="Proteomes" id="UP000199069">
    <property type="component" value="Unassembled WGS sequence"/>
</dbReference>
<evidence type="ECO:0000313" key="1">
    <source>
        <dbReference type="EMBL" id="CTR07820.1"/>
    </source>
</evidence>
<evidence type="ECO:0000313" key="2">
    <source>
        <dbReference type="EMBL" id="PRQ73606.1"/>
    </source>
</evidence>
<dbReference type="OrthoDB" id="2520640at2759"/>
<dbReference type="EMBL" id="LCTV02000007">
    <property type="protein sequence ID" value="PRQ73606.1"/>
    <property type="molecule type" value="Genomic_DNA"/>
</dbReference>
<evidence type="ECO:0000313" key="4">
    <source>
        <dbReference type="Proteomes" id="UP000239560"/>
    </source>
</evidence>
<dbReference type="Proteomes" id="UP000239560">
    <property type="component" value="Unassembled WGS sequence"/>
</dbReference>
<reference evidence="1 3" key="1">
    <citation type="submission" date="2015-07" db="EMBL/GenBank/DDBJ databases">
        <authorList>
            <person name="Cajimat M.N.B."/>
            <person name="Milazzo M.L."/>
            <person name="Fulhorst C.F."/>
        </authorList>
    </citation>
    <scope>NUCLEOTIDE SEQUENCE [LARGE SCALE GENOMIC DNA]</scope>
    <source>
        <strain evidence="1">Single colony</strain>
    </source>
</reference>